<protein>
    <recommendedName>
        <fullName evidence="14">Interphotoreceptor matrix proteoglycan 1</fullName>
    </recommendedName>
    <alternativeName>
        <fullName evidence="15">Sialoprotein associated with cones and rods</fullName>
    </alternativeName>
</protein>
<dbReference type="EMBL" id="CM015729">
    <property type="protein sequence ID" value="KAF3703215.1"/>
    <property type="molecule type" value="Genomic_DNA"/>
</dbReference>
<accession>A0A6G1QKY6</accession>
<dbReference type="PANTHER" id="PTHR12199:SF3">
    <property type="entry name" value="INTERPHOTORECEPTOR MATRIX PROTEOGLYCAN 1"/>
    <property type="match status" value="1"/>
</dbReference>
<dbReference type="PANTHER" id="PTHR12199">
    <property type="entry name" value="INTERPHOTORECEPTOR MATRIX PROTEOGLYCAN"/>
    <property type="match status" value="1"/>
</dbReference>
<feature type="region of interest" description="Disordered" evidence="17">
    <location>
        <begin position="881"/>
        <end position="917"/>
    </location>
</feature>
<feature type="compositionally biased region" description="Basic and acidic residues" evidence="17">
    <location>
        <begin position="701"/>
        <end position="712"/>
    </location>
</feature>
<gene>
    <name evidence="19" type="ORF">EXN66_Car018903</name>
</gene>
<name>A0A6G1QKY6_CHAAH</name>
<feature type="compositionally biased region" description="Low complexity" evidence="17">
    <location>
        <begin position="1498"/>
        <end position="1509"/>
    </location>
</feature>
<dbReference type="GO" id="GO:0001750">
    <property type="term" value="C:photoreceptor outer segment"/>
    <property type="evidence" value="ECO:0007669"/>
    <property type="project" value="UniProtKB-SubCell"/>
</dbReference>
<evidence type="ECO:0000256" key="4">
    <source>
        <dbReference type="ARBA" id="ARBA00022525"/>
    </source>
</evidence>
<evidence type="ECO:0000313" key="19">
    <source>
        <dbReference type="EMBL" id="KAF3703215.1"/>
    </source>
</evidence>
<feature type="compositionally biased region" description="Basic and acidic residues" evidence="17">
    <location>
        <begin position="964"/>
        <end position="977"/>
    </location>
</feature>
<evidence type="ECO:0000256" key="6">
    <source>
        <dbReference type="ARBA" id="ARBA00022674"/>
    </source>
</evidence>
<keyword evidence="13" id="KW-0373">Hyaluronic acid</keyword>
<dbReference type="InterPro" id="IPR039861">
    <property type="entry name" value="IMPG"/>
</dbReference>
<dbReference type="PROSITE" id="PS50024">
    <property type="entry name" value="SEA"/>
    <property type="match status" value="1"/>
</dbReference>
<dbReference type="InterPro" id="IPR036364">
    <property type="entry name" value="SEA_dom_sf"/>
</dbReference>
<evidence type="ECO:0000256" key="2">
    <source>
        <dbReference type="ARBA" id="ARBA00004504"/>
    </source>
</evidence>
<comment type="subcellular location">
    <subcellularLocation>
        <location evidence="2">Cell projection</location>
        <location evidence="2">Cilium</location>
        <location evidence="2">Photoreceptor outer segment</location>
    </subcellularLocation>
    <subcellularLocation>
        <location evidence="1">Photoreceptor inner segment</location>
    </subcellularLocation>
    <subcellularLocation>
        <location evidence="3">Secreted</location>
        <location evidence="3">Extracellular space</location>
        <location evidence="3">Extracellular matrix</location>
        <location evidence="3">Interphotoreceptor matrix</location>
    </subcellularLocation>
</comment>
<keyword evidence="7" id="KW-0732">Signal</keyword>
<feature type="region of interest" description="Disordered" evidence="17">
    <location>
        <begin position="1441"/>
        <end position="1510"/>
    </location>
</feature>
<feature type="region of interest" description="Disordered" evidence="17">
    <location>
        <begin position="1149"/>
        <end position="1311"/>
    </location>
</feature>
<reference evidence="19 20" key="1">
    <citation type="submission" date="2019-02" db="EMBL/GenBank/DDBJ databases">
        <title>Opniocepnalus argus genome.</title>
        <authorList>
            <person name="Zhou C."/>
            <person name="Xiao S."/>
        </authorList>
    </citation>
    <scope>NUCLEOTIDE SEQUENCE [LARGE SCALE GENOMIC DNA]</scope>
    <source>
        <strain evidence="19">OARG1902GOOAL</strain>
        <tissue evidence="19">Muscle</tissue>
    </source>
</reference>
<dbReference type="Gene3D" id="3.30.70.960">
    <property type="entry name" value="SEA domain"/>
    <property type="match status" value="1"/>
</dbReference>
<evidence type="ECO:0000256" key="9">
    <source>
        <dbReference type="ARBA" id="ARBA00022981"/>
    </source>
</evidence>
<evidence type="ECO:0000256" key="15">
    <source>
        <dbReference type="ARBA" id="ARBA00042018"/>
    </source>
</evidence>
<keyword evidence="6" id="KW-0358">Heparin-binding</keyword>
<comment type="function">
    <text evidence="16">Chondroitin sulfate-, heparin- and hyaluronan-binding protein. May serve to form a basic macromolecular scaffold comprising the insoluble interphotoreceptor matrix.</text>
</comment>
<evidence type="ECO:0000256" key="11">
    <source>
        <dbReference type="ARBA" id="ARBA00023180"/>
    </source>
</evidence>
<evidence type="ECO:0000256" key="14">
    <source>
        <dbReference type="ARBA" id="ARBA00040753"/>
    </source>
</evidence>
<dbReference type="GO" id="GO:0033165">
    <property type="term" value="C:interphotoreceptor matrix"/>
    <property type="evidence" value="ECO:0007669"/>
    <property type="project" value="UniProtKB-SubCell"/>
</dbReference>
<feature type="region of interest" description="Disordered" evidence="17">
    <location>
        <begin position="950"/>
        <end position="983"/>
    </location>
</feature>
<keyword evidence="8" id="KW-0677">Repeat</keyword>
<dbReference type="SUPFAM" id="SSF82671">
    <property type="entry name" value="SEA domain"/>
    <property type="match status" value="1"/>
</dbReference>
<evidence type="ECO:0000256" key="10">
    <source>
        <dbReference type="ARBA" id="ARBA00023170"/>
    </source>
</evidence>
<keyword evidence="9" id="KW-0730">Sialic acid</keyword>
<evidence type="ECO:0000256" key="16">
    <source>
        <dbReference type="ARBA" id="ARBA00045407"/>
    </source>
</evidence>
<dbReference type="GO" id="GO:0007601">
    <property type="term" value="P:visual perception"/>
    <property type="evidence" value="ECO:0007669"/>
    <property type="project" value="InterPro"/>
</dbReference>
<evidence type="ECO:0000259" key="18">
    <source>
        <dbReference type="PROSITE" id="PS50024"/>
    </source>
</evidence>
<feature type="domain" description="SEA" evidence="18">
    <location>
        <begin position="1638"/>
        <end position="1751"/>
    </location>
</feature>
<evidence type="ECO:0000256" key="13">
    <source>
        <dbReference type="ARBA" id="ARBA00023290"/>
    </source>
</evidence>
<feature type="compositionally biased region" description="Basic and acidic residues" evidence="17">
    <location>
        <begin position="1263"/>
        <end position="1272"/>
    </location>
</feature>
<feature type="region of interest" description="Disordered" evidence="17">
    <location>
        <begin position="1367"/>
        <end position="1405"/>
    </location>
</feature>
<evidence type="ECO:0000256" key="1">
    <source>
        <dbReference type="ARBA" id="ARBA00004437"/>
    </source>
</evidence>
<dbReference type="GO" id="GO:0008201">
    <property type="term" value="F:heparin binding"/>
    <property type="evidence" value="ECO:0007669"/>
    <property type="project" value="UniProtKB-KW"/>
</dbReference>
<keyword evidence="11" id="KW-0325">Glycoprotein</keyword>
<keyword evidence="5" id="KW-0272">Extracellular matrix</keyword>
<evidence type="ECO:0000256" key="7">
    <source>
        <dbReference type="ARBA" id="ARBA00022729"/>
    </source>
</evidence>
<reference evidence="20" key="2">
    <citation type="submission" date="2019-02" db="EMBL/GenBank/DDBJ databases">
        <title>Opniocepnalus argus Var Kimnra genome.</title>
        <authorList>
            <person name="Zhou C."/>
            <person name="Xiao S."/>
        </authorList>
    </citation>
    <scope>NUCLEOTIDE SEQUENCE [LARGE SCALE GENOMIC DNA]</scope>
</reference>
<organism evidence="19 20">
    <name type="scientific">Channa argus</name>
    <name type="common">Northern snakehead</name>
    <name type="synonym">Ophicephalus argus</name>
    <dbReference type="NCBI Taxonomy" id="215402"/>
    <lineage>
        <taxon>Eukaryota</taxon>
        <taxon>Metazoa</taxon>
        <taxon>Chordata</taxon>
        <taxon>Craniata</taxon>
        <taxon>Vertebrata</taxon>
        <taxon>Euteleostomi</taxon>
        <taxon>Actinopterygii</taxon>
        <taxon>Neopterygii</taxon>
        <taxon>Teleostei</taxon>
        <taxon>Neoteleostei</taxon>
        <taxon>Acanthomorphata</taxon>
        <taxon>Anabantaria</taxon>
        <taxon>Anabantiformes</taxon>
        <taxon>Channoidei</taxon>
        <taxon>Channidae</taxon>
        <taxon>Channa</taxon>
    </lineage>
</organism>
<dbReference type="GO" id="GO:0005540">
    <property type="term" value="F:hyaluronic acid binding"/>
    <property type="evidence" value="ECO:0007669"/>
    <property type="project" value="UniProtKB-KW"/>
</dbReference>
<proteinExistence type="predicted"/>
<keyword evidence="20" id="KW-1185">Reference proteome</keyword>
<feature type="region of interest" description="Disordered" evidence="17">
    <location>
        <begin position="697"/>
        <end position="723"/>
    </location>
</feature>
<feature type="compositionally biased region" description="Basic and acidic residues" evidence="17">
    <location>
        <begin position="1160"/>
        <end position="1193"/>
    </location>
</feature>
<evidence type="ECO:0000256" key="12">
    <source>
        <dbReference type="ARBA" id="ARBA00023273"/>
    </source>
</evidence>
<evidence type="ECO:0000256" key="8">
    <source>
        <dbReference type="ARBA" id="ARBA00022737"/>
    </source>
</evidence>
<dbReference type="Pfam" id="PF01390">
    <property type="entry name" value="SEA"/>
    <property type="match status" value="1"/>
</dbReference>
<evidence type="ECO:0000256" key="5">
    <source>
        <dbReference type="ARBA" id="ARBA00022530"/>
    </source>
</evidence>
<feature type="compositionally biased region" description="Acidic residues" evidence="17">
    <location>
        <begin position="954"/>
        <end position="963"/>
    </location>
</feature>
<keyword evidence="10 19" id="KW-0675">Receptor</keyword>
<feature type="compositionally biased region" description="Acidic residues" evidence="17">
    <location>
        <begin position="1251"/>
        <end position="1261"/>
    </location>
</feature>
<dbReference type="GO" id="GO:0001917">
    <property type="term" value="C:photoreceptor inner segment"/>
    <property type="evidence" value="ECO:0007669"/>
    <property type="project" value="UniProtKB-SubCell"/>
</dbReference>
<evidence type="ECO:0000256" key="3">
    <source>
        <dbReference type="ARBA" id="ARBA00004593"/>
    </source>
</evidence>
<sequence length="1812" mass="199118">MHLFGHVAPPPMLPVASPSPSSRDARTRLFTWRCTALNPGHILQPAVEWLSGRIKDLRPSDKIHQIPSVKDFPPELYQGHVLPVVSRDVGLGNNLSRCCVKCQELFQASRAERVKAVFMFYADIQVHLIQGLIDGRVQLHRQSTGLGLESCTSSSCTADSEGNIATKSSKSTSEINRCTIVKTGPLSGNVCNVETASKGLNGSNKPERVNTQSDTIQFHISNNSCTNTSWSRPQCVSVIWFGSERGLRQHFRPDAGEDVERISAHRTASCPRCCLTFYTDRLHFCRIKLVEGRHMRDTLRPHARGRHVHIFFLLPNPLQFQIVTLWLSHTQQHWENSAGDKRFHFPAKARRKFQQRPNTQVVHVRAAASKAFLKVQTGVDVLTFNTHNMAPFVDLPVWRFMPAKRNENSVRLDSGWKTDTLGSMRLVELLKASTHTKDSGSEQSRHRSKRSVFLHSGVKICPQESISEVLASHQAYYQLRVCQEAVWEAFRIFFDRIPGTAEYQRWVHTCQRESLCISDLAKNFSSSEEHVSMIHRPTATHTVSALKLRPDSSYSLISGSELQTDAPSAATVNIISTTILIPVSASPSPALDQTQPAEEVEEMQHVFDKLPGFKAIHVLRIRPGGISVHYSLIFENNLPKVNLDKAAGTSESSADSILREMVTKALREEASLPVDLDSLNFNPEVVLLPALTSTSSAEVINESREPDSHNELEVSTDDPEVDKPRLVVPLTPMEKGNALVTLLDPTAVPDDEIRAMTGGMAESTNHPPAMEDITDKSVAIYVSETELSNDSGEEEKWMIITHEIETIHHNKTGELVRDYIPTPLMTSELMTDSPFISPSPNQISNEDVTSVDEDSKKALITTPPALEELSHLRLQLTTLSDITGQPPTEPAENLQEQEEENALPDEKGVPNWSSHGDDVLELTTEDESLETEGELAVGPEEVLEVLKSMPEQTEISESEEENVEVSKSDLEEKEVPHVLEPQEELKVENVTVTVTEPEEVEEKEQDDVAVPVKVAHSEESISKAELENSNVKILTGGTVEISEPEEEIVEDTEGVKVIAQPETDPEPEIVVEGSDQSLQPNDVSELGSDASEVTGQEEKVIEATRPELDKLEAVDVEKEEVAVVPAPEDEDLETEDKVLEILEVEENNIEAPVPGNVDVLEQKPESVPGKKSDIIELKRTEVEVPADTDKNQKGDLQPSETVSEVVELAQEPESVKTFEEPGVPEIPQSEEEEVLAVSVPSGNPADISQPEAEDGAGEGEVVENIKPEEGSKSAEGTVVLPPTEKLPAVVEPDSKEEVVVEVPEPTGTAMDVLEPDLEDGIVANVDPELERAITEPPADSIKILPPEDSMETVPFGEETLQVVKDDEFLPPVEPDYHRPSEEDNLPVIPIVTQPSEDGVGEPDHEYPITEDFFIEEDGDGLDIQVESDSAVATTTEAAKSDLQFEMSSDNAEVTAPNKKGPSDSAEVAEDLAEGTQERDASATAAPVSDSFLTPPANSVSVSEVSSPSSTIDSGLFEVAEESVIPTASEEDGTEPEAKSEQYDSAVIIIDEDLEKAVEKVGASPTSIVATEDVIDEEVKDLAVELDQTDHVHTEANTPLDEGSGFISGGEDHATVTVVAPSPARYLTTPSMTTANHGRELVVFFSLRVTNMDFSEDLFNKTSPEYRTLESTFLDMLLPYLQANLTGFKKLEILNFRKGSVVVNSKMKFAKSVPYNLTEAVHCVLEDFCSTAARNLRIHIDTHSLDVEPGLKLLKCVKECLSVHPVSPGTAFSEKLIVISKLGETSHDIVQYSWPYSAISKLRANYLCGTDVM</sequence>
<keyword evidence="4" id="KW-0964">Secreted</keyword>
<dbReference type="SMART" id="SM00200">
    <property type="entry name" value="SEA"/>
    <property type="match status" value="1"/>
</dbReference>
<dbReference type="InterPro" id="IPR000082">
    <property type="entry name" value="SEA_dom"/>
</dbReference>
<keyword evidence="12" id="KW-0966">Cell projection</keyword>
<feature type="region of interest" description="Disordered" evidence="17">
    <location>
        <begin position="1046"/>
        <end position="1098"/>
    </location>
</feature>
<dbReference type="Proteomes" id="UP000503349">
    <property type="component" value="Chromosome 18"/>
</dbReference>
<evidence type="ECO:0000256" key="17">
    <source>
        <dbReference type="SAM" id="MobiDB-lite"/>
    </source>
</evidence>
<evidence type="ECO:0000313" key="20">
    <source>
        <dbReference type="Proteomes" id="UP000503349"/>
    </source>
</evidence>